<keyword evidence="2" id="KW-1185">Reference proteome</keyword>
<comment type="caution">
    <text evidence="1">The sequence shown here is derived from an EMBL/GenBank/DDBJ whole genome shotgun (WGS) entry which is preliminary data.</text>
</comment>
<name>A0A9X3BA23_9BACT</name>
<reference evidence="1" key="1">
    <citation type="submission" date="2022-09" db="EMBL/GenBank/DDBJ databases">
        <authorList>
            <person name="Yuan C."/>
            <person name="Ke Z."/>
        </authorList>
    </citation>
    <scope>NUCLEOTIDE SEQUENCE</scope>
    <source>
        <strain evidence="1">LB-8</strain>
    </source>
</reference>
<dbReference type="AlphaFoldDB" id="A0A9X3BA23"/>
<sequence length="139" mass="16579">MTKAKTYHRPYSEPEPRSFVQWCIDLGVECEGKCPDASQKLTYDEFCFLPDVRLIKVRDTELYGWWRKHGDVWGECRTVKEWLEDFNWELVDPTDSELKDVNLFIGHDEFWVWSSGKVTDKIKKNTGILKTIRRLFNKN</sequence>
<gene>
    <name evidence="1" type="ORF">OCK74_27245</name>
</gene>
<proteinExistence type="predicted"/>
<dbReference type="RefSeq" id="WP_279300280.1">
    <property type="nucleotide sequence ID" value="NZ_JAOTIF010000051.1"/>
</dbReference>
<evidence type="ECO:0000313" key="1">
    <source>
        <dbReference type="EMBL" id="MCU7552845.1"/>
    </source>
</evidence>
<dbReference type="EMBL" id="JAOTIF010000051">
    <property type="protein sequence ID" value="MCU7552845.1"/>
    <property type="molecule type" value="Genomic_DNA"/>
</dbReference>
<reference evidence="1" key="2">
    <citation type="submission" date="2023-04" db="EMBL/GenBank/DDBJ databases">
        <title>Paracnuella aquatica gen. nov., sp. nov., a member of the family Chitinophagaceae isolated from a hot spring.</title>
        <authorList>
            <person name="Wang C."/>
        </authorList>
    </citation>
    <scope>NUCLEOTIDE SEQUENCE</scope>
    <source>
        <strain evidence="1">LB-8</strain>
    </source>
</reference>
<accession>A0A9X3BA23</accession>
<organism evidence="1 2">
    <name type="scientific">Paraflavisolibacter caeni</name>
    <dbReference type="NCBI Taxonomy" id="2982496"/>
    <lineage>
        <taxon>Bacteria</taxon>
        <taxon>Pseudomonadati</taxon>
        <taxon>Bacteroidota</taxon>
        <taxon>Chitinophagia</taxon>
        <taxon>Chitinophagales</taxon>
        <taxon>Chitinophagaceae</taxon>
        <taxon>Paraflavisolibacter</taxon>
    </lineage>
</organism>
<protein>
    <submittedName>
        <fullName evidence="1">Uncharacterized protein</fullName>
    </submittedName>
</protein>
<dbReference type="Proteomes" id="UP001155483">
    <property type="component" value="Unassembled WGS sequence"/>
</dbReference>
<evidence type="ECO:0000313" key="2">
    <source>
        <dbReference type="Proteomes" id="UP001155483"/>
    </source>
</evidence>